<evidence type="ECO:0000313" key="6">
    <source>
        <dbReference type="EMBL" id="MBC8596522.1"/>
    </source>
</evidence>
<evidence type="ECO:0000313" key="7">
    <source>
        <dbReference type="Proteomes" id="UP000647416"/>
    </source>
</evidence>
<keyword evidence="2" id="KW-0378">Hydrolase</keyword>
<evidence type="ECO:0000259" key="5">
    <source>
        <dbReference type="PROSITE" id="PS51206"/>
    </source>
</evidence>
<proteinExistence type="predicted"/>
<reference evidence="6" key="1">
    <citation type="submission" date="2020-08" db="EMBL/GenBank/DDBJ databases">
        <title>Genome public.</title>
        <authorList>
            <person name="Liu C."/>
            <person name="Sun Q."/>
        </authorList>
    </citation>
    <scope>NUCLEOTIDE SEQUENCE</scope>
    <source>
        <strain evidence="6">NSJ-50</strain>
    </source>
</reference>
<keyword evidence="7" id="KW-1185">Reference proteome</keyword>
<accession>A0A926FC24</accession>
<organism evidence="6 7">
    <name type="scientific">Qingrenia yutianensis</name>
    <dbReference type="NCBI Taxonomy" id="2763676"/>
    <lineage>
        <taxon>Bacteria</taxon>
        <taxon>Bacillati</taxon>
        <taxon>Bacillota</taxon>
        <taxon>Clostridia</taxon>
        <taxon>Eubacteriales</taxon>
        <taxon>Oscillospiraceae</taxon>
        <taxon>Qingrenia</taxon>
    </lineage>
</organism>
<gene>
    <name evidence="6" type="ORF">H8706_06525</name>
</gene>
<dbReference type="InterPro" id="IPR004968">
    <property type="entry name" value="DNA_primase/NTPase_C"/>
</dbReference>
<dbReference type="NCBIfam" id="TIGR01613">
    <property type="entry name" value="primase_Cterm"/>
    <property type="match status" value="1"/>
</dbReference>
<dbReference type="InterPro" id="IPR027417">
    <property type="entry name" value="P-loop_NTPase"/>
</dbReference>
<dbReference type="PANTHER" id="PTHR35372">
    <property type="entry name" value="ATP BINDING PROTEIN-RELATED"/>
    <property type="match status" value="1"/>
</dbReference>
<dbReference type="Pfam" id="PF19263">
    <property type="entry name" value="DUF5906"/>
    <property type="match status" value="1"/>
</dbReference>
<dbReference type="InterPro" id="IPR045455">
    <property type="entry name" value="NrS-1_pol-like_helicase"/>
</dbReference>
<dbReference type="AlphaFoldDB" id="A0A926FC24"/>
<dbReference type="RefSeq" id="WP_262431989.1">
    <property type="nucleotide sequence ID" value="NZ_JACRTE010000006.1"/>
</dbReference>
<evidence type="ECO:0000256" key="4">
    <source>
        <dbReference type="ARBA" id="ARBA00022840"/>
    </source>
</evidence>
<dbReference type="EMBL" id="JACRTE010000006">
    <property type="protein sequence ID" value="MBC8596522.1"/>
    <property type="molecule type" value="Genomic_DNA"/>
</dbReference>
<keyword evidence="1" id="KW-0547">Nucleotide-binding</keyword>
<comment type="caution">
    <text evidence="6">The sequence shown here is derived from an EMBL/GenBank/DDBJ whole genome shotgun (WGS) entry which is preliminary data.</text>
</comment>
<evidence type="ECO:0000256" key="1">
    <source>
        <dbReference type="ARBA" id="ARBA00022741"/>
    </source>
</evidence>
<dbReference type="Pfam" id="PF08706">
    <property type="entry name" value="D5_N"/>
    <property type="match status" value="1"/>
</dbReference>
<dbReference type="Pfam" id="PF03288">
    <property type="entry name" value="Pox_D5"/>
    <property type="match status" value="1"/>
</dbReference>
<sequence length="448" mass="52025">MNLKFCESITEKFDGRADVKEIVAFILRKNVFRCCNQQLYFYYRDYRYYIPIEKQNEWHVVSCFISDATQEKISHSKSDEIINKIKDNFKIQMTFNDFNRDIYCINLLNGVYDVAECKLYDEYEDECFNYFLNVNYISPDKRRMPNFEHFCKTSLGGDETKKEFLLQMIGYCCTILMMAKKCFILLGPPNCGKSLILHLIEYMIGDDYISSIQLENLGNRFSTAVLSGKRLNICGELSARPLKNIEIFKLVVGGDTLSGEFKGKDVFQFKNKCKLIYAGNILPPIKNEDISTAFVDRIALLIFPDSIKQEERIPDMMERLKGEADSIFSEAIDKVDILIKNNYMFPKMEDADMMLADYSFQQTHIDNFIDECCIIKPEYRIHTVALYERYIEFCSANGVKSISQNLFSQKISSVKGVENKRFRSGNGESRRGFIGISVKSRVHQDSEM</sequence>
<dbReference type="Proteomes" id="UP000647416">
    <property type="component" value="Unassembled WGS sequence"/>
</dbReference>
<dbReference type="SUPFAM" id="SSF52540">
    <property type="entry name" value="P-loop containing nucleoside triphosphate hydrolases"/>
    <property type="match status" value="1"/>
</dbReference>
<dbReference type="GO" id="GO:0016787">
    <property type="term" value="F:hydrolase activity"/>
    <property type="evidence" value="ECO:0007669"/>
    <property type="project" value="UniProtKB-KW"/>
</dbReference>
<dbReference type="InterPro" id="IPR014015">
    <property type="entry name" value="Helicase_SF3_DNA-vir"/>
</dbReference>
<dbReference type="InterPro" id="IPR051620">
    <property type="entry name" value="ORF904-like_C"/>
</dbReference>
<dbReference type="InterPro" id="IPR006500">
    <property type="entry name" value="Helicase_put_C_phage/plasmid"/>
</dbReference>
<protein>
    <recommendedName>
        <fullName evidence="5">SF3 helicase domain-containing protein</fullName>
    </recommendedName>
</protein>
<dbReference type="InterPro" id="IPR014818">
    <property type="entry name" value="Phage/plasmid_primase_P4_C"/>
</dbReference>
<dbReference type="GO" id="GO:0005524">
    <property type="term" value="F:ATP binding"/>
    <property type="evidence" value="ECO:0007669"/>
    <property type="project" value="UniProtKB-KW"/>
</dbReference>
<feature type="domain" description="SF3 helicase" evidence="5">
    <location>
        <begin position="160"/>
        <end position="316"/>
    </location>
</feature>
<dbReference type="PANTHER" id="PTHR35372:SF2">
    <property type="entry name" value="SF3 HELICASE DOMAIN-CONTAINING PROTEIN"/>
    <property type="match status" value="1"/>
</dbReference>
<name>A0A926FC24_9FIRM</name>
<dbReference type="Gene3D" id="3.40.50.300">
    <property type="entry name" value="P-loop containing nucleotide triphosphate hydrolases"/>
    <property type="match status" value="1"/>
</dbReference>
<keyword evidence="4" id="KW-0067">ATP-binding</keyword>
<evidence type="ECO:0000256" key="2">
    <source>
        <dbReference type="ARBA" id="ARBA00022801"/>
    </source>
</evidence>
<dbReference type="GO" id="GO:0004386">
    <property type="term" value="F:helicase activity"/>
    <property type="evidence" value="ECO:0007669"/>
    <property type="project" value="UniProtKB-KW"/>
</dbReference>
<dbReference type="PROSITE" id="PS51206">
    <property type="entry name" value="SF3_HELICASE_1"/>
    <property type="match status" value="1"/>
</dbReference>
<evidence type="ECO:0000256" key="3">
    <source>
        <dbReference type="ARBA" id="ARBA00022806"/>
    </source>
</evidence>
<keyword evidence="3" id="KW-0347">Helicase</keyword>